<dbReference type="Pfam" id="PF00153">
    <property type="entry name" value="Mito_carr"/>
    <property type="match status" value="3"/>
</dbReference>
<dbReference type="InParanoid" id="A0A1Y2GPL4"/>
<protein>
    <submittedName>
        <fullName evidence="12">Mitochondrial carrier domain-containing protein</fullName>
    </submittedName>
</protein>
<evidence type="ECO:0000256" key="8">
    <source>
        <dbReference type="ARBA" id="ARBA00023128"/>
    </source>
</evidence>
<keyword evidence="7" id="KW-1133">Transmembrane helix</keyword>
<dbReference type="InterPro" id="IPR018108">
    <property type="entry name" value="MCP_transmembrane"/>
</dbReference>
<keyword evidence="3 11" id="KW-0813">Transport</keyword>
<dbReference type="PANTHER" id="PTHR45671">
    <property type="entry name" value="SOLUTE CARRIER FAMILY 25 (MITOCHONDRIAL CARRIER PHOSPHATE CARRIER), MEMBER 3, LIKE-RELATED-RELATED"/>
    <property type="match status" value="1"/>
</dbReference>
<evidence type="ECO:0000256" key="10">
    <source>
        <dbReference type="PROSITE-ProRule" id="PRU00282"/>
    </source>
</evidence>
<evidence type="ECO:0000256" key="9">
    <source>
        <dbReference type="ARBA" id="ARBA00023136"/>
    </source>
</evidence>
<evidence type="ECO:0000256" key="5">
    <source>
        <dbReference type="ARBA" id="ARBA00022737"/>
    </source>
</evidence>
<dbReference type="GeneID" id="33565858"/>
<evidence type="ECO:0000256" key="1">
    <source>
        <dbReference type="ARBA" id="ARBA00004448"/>
    </source>
</evidence>
<sequence length="254" mass="26910">MVGTFRQIIKMEGAGALMTGFGPTFVGYFIQGGFKFGGYEFWKKTLSEYVGHESAVRNRTAIYLIAGGIAEFIADIALCPLEATRIRLVSQPGFASGLVSGFHRIRVEEGVRNGFYSGFGPIVFKQVPYTMAKFVVFEKALEGILKSMGDPDPKTVAPLTMTGINLASGLIAGTAAAVVSQPADTLLSKINKTSGSGSPMARLAILAKELGLRGLFLGLGPRIVLVGTLTSLQFGIYGSLKNLFGATGAEIRKA</sequence>
<dbReference type="PANTHER" id="PTHR45671:SF12">
    <property type="entry name" value="MITOCHONDRIAL PHOSPHATE CARRIER PROTEIN"/>
    <property type="match status" value="1"/>
</dbReference>
<dbReference type="FunCoup" id="A0A1Y2GPL4">
    <property type="interactions" value="435"/>
</dbReference>
<dbReference type="STRING" id="64571.A0A1Y2GPL4"/>
<dbReference type="InterPro" id="IPR023395">
    <property type="entry name" value="MCP_dom_sf"/>
</dbReference>
<keyword evidence="4 10" id="KW-0812">Transmembrane</keyword>
<dbReference type="GO" id="GO:1990547">
    <property type="term" value="P:mitochondrial phosphate ion transmembrane transport"/>
    <property type="evidence" value="ECO:0007669"/>
    <property type="project" value="InterPro"/>
</dbReference>
<keyword evidence="6" id="KW-0999">Mitochondrion inner membrane</keyword>
<evidence type="ECO:0000256" key="11">
    <source>
        <dbReference type="RuleBase" id="RU000488"/>
    </source>
</evidence>
<dbReference type="OrthoDB" id="427452at2759"/>
<gene>
    <name evidence="12" type="ORF">BCR41DRAFT_352802</name>
</gene>
<name>A0A1Y2GPL4_9FUNG</name>
<comment type="caution">
    <text evidence="12">The sequence shown here is derived from an EMBL/GenBank/DDBJ whole genome shotgun (WGS) entry which is preliminary data.</text>
</comment>
<evidence type="ECO:0000256" key="2">
    <source>
        <dbReference type="ARBA" id="ARBA00006375"/>
    </source>
</evidence>
<feature type="repeat" description="Solcar" evidence="10">
    <location>
        <begin position="58"/>
        <end position="143"/>
    </location>
</feature>
<comment type="subcellular location">
    <subcellularLocation>
        <location evidence="1">Mitochondrion inner membrane</location>
        <topology evidence="1">Multi-pass membrane protein</topology>
    </subcellularLocation>
</comment>
<dbReference type="PROSITE" id="PS50920">
    <property type="entry name" value="SOLCAR"/>
    <property type="match status" value="3"/>
</dbReference>
<dbReference type="RefSeq" id="XP_021881984.1">
    <property type="nucleotide sequence ID" value="XM_022024014.1"/>
</dbReference>
<dbReference type="EMBL" id="MCFF01000016">
    <property type="protein sequence ID" value="ORZ17597.1"/>
    <property type="molecule type" value="Genomic_DNA"/>
</dbReference>
<dbReference type="GO" id="GO:0005315">
    <property type="term" value="F:phosphate transmembrane transporter activity"/>
    <property type="evidence" value="ECO:0007669"/>
    <property type="project" value="InterPro"/>
</dbReference>
<organism evidence="12 13">
    <name type="scientific">Lobosporangium transversale</name>
    <dbReference type="NCBI Taxonomy" id="64571"/>
    <lineage>
        <taxon>Eukaryota</taxon>
        <taxon>Fungi</taxon>
        <taxon>Fungi incertae sedis</taxon>
        <taxon>Mucoromycota</taxon>
        <taxon>Mortierellomycotina</taxon>
        <taxon>Mortierellomycetes</taxon>
        <taxon>Mortierellales</taxon>
        <taxon>Mortierellaceae</taxon>
        <taxon>Lobosporangium</taxon>
    </lineage>
</organism>
<keyword evidence="13" id="KW-1185">Reference proteome</keyword>
<accession>A0A1Y2GPL4</accession>
<evidence type="ECO:0000256" key="6">
    <source>
        <dbReference type="ARBA" id="ARBA00022792"/>
    </source>
</evidence>
<feature type="repeat" description="Solcar" evidence="10">
    <location>
        <begin position="160"/>
        <end position="243"/>
    </location>
</feature>
<dbReference type="SUPFAM" id="SSF103506">
    <property type="entry name" value="Mitochondrial carrier"/>
    <property type="match status" value="1"/>
</dbReference>
<keyword evidence="8" id="KW-0496">Mitochondrion</keyword>
<feature type="repeat" description="Solcar" evidence="10">
    <location>
        <begin position="1"/>
        <end position="45"/>
    </location>
</feature>
<comment type="similarity">
    <text evidence="2 11">Belongs to the mitochondrial carrier (TC 2.A.29) family.</text>
</comment>
<dbReference type="GO" id="GO:0005743">
    <property type="term" value="C:mitochondrial inner membrane"/>
    <property type="evidence" value="ECO:0007669"/>
    <property type="project" value="UniProtKB-SubCell"/>
</dbReference>
<evidence type="ECO:0000256" key="3">
    <source>
        <dbReference type="ARBA" id="ARBA00022448"/>
    </source>
</evidence>
<dbReference type="InterPro" id="IPR044677">
    <property type="entry name" value="SLC25A3/Pic2/Mir1-like"/>
</dbReference>
<keyword evidence="5" id="KW-0677">Repeat</keyword>
<reference evidence="12 13" key="1">
    <citation type="submission" date="2016-07" db="EMBL/GenBank/DDBJ databases">
        <title>Pervasive Adenine N6-methylation of Active Genes in Fungi.</title>
        <authorList>
            <consortium name="DOE Joint Genome Institute"/>
            <person name="Mondo S.J."/>
            <person name="Dannebaum R.O."/>
            <person name="Kuo R.C."/>
            <person name="Labutti K."/>
            <person name="Haridas S."/>
            <person name="Kuo A."/>
            <person name="Salamov A."/>
            <person name="Ahrendt S.R."/>
            <person name="Lipzen A."/>
            <person name="Sullivan W."/>
            <person name="Andreopoulos W.B."/>
            <person name="Clum A."/>
            <person name="Lindquist E."/>
            <person name="Daum C."/>
            <person name="Ramamoorthy G.K."/>
            <person name="Gryganskyi A."/>
            <person name="Culley D."/>
            <person name="Magnuson J.K."/>
            <person name="James T.Y."/>
            <person name="O'Malley M.A."/>
            <person name="Stajich J.E."/>
            <person name="Spatafora J.W."/>
            <person name="Visel A."/>
            <person name="Grigoriev I.V."/>
        </authorList>
    </citation>
    <scope>NUCLEOTIDE SEQUENCE [LARGE SCALE GENOMIC DNA]</scope>
    <source>
        <strain evidence="12 13">NRRL 3116</strain>
    </source>
</reference>
<evidence type="ECO:0000313" key="13">
    <source>
        <dbReference type="Proteomes" id="UP000193648"/>
    </source>
</evidence>
<proteinExistence type="inferred from homology"/>
<evidence type="ECO:0000256" key="7">
    <source>
        <dbReference type="ARBA" id="ARBA00022989"/>
    </source>
</evidence>
<keyword evidence="9 10" id="KW-0472">Membrane</keyword>
<evidence type="ECO:0000313" key="12">
    <source>
        <dbReference type="EMBL" id="ORZ17597.1"/>
    </source>
</evidence>
<dbReference type="AlphaFoldDB" id="A0A1Y2GPL4"/>
<dbReference type="Gene3D" id="1.50.40.10">
    <property type="entry name" value="Mitochondrial carrier domain"/>
    <property type="match status" value="1"/>
</dbReference>
<dbReference type="Proteomes" id="UP000193648">
    <property type="component" value="Unassembled WGS sequence"/>
</dbReference>
<evidence type="ECO:0000256" key="4">
    <source>
        <dbReference type="ARBA" id="ARBA00022692"/>
    </source>
</evidence>